<dbReference type="OrthoDB" id="10268215at2759"/>
<dbReference type="Proteomes" id="UP000325313">
    <property type="component" value="Unassembled WGS sequence"/>
</dbReference>
<protein>
    <recommendedName>
        <fullName evidence="6">Secreted protein</fullName>
    </recommendedName>
</protein>
<sequence length="112" mass="12710">MQFSKIFPIFMALLIPHVQAWGCKDNPTVAGFPWSACLKSNPDYQSVDLIDAPWRGAGGYDCTMDDKGHMIPTCCSKHEEDMPKTLSKETLLQDCKHLDGSPFEWPPKQHNW</sequence>
<keyword evidence="4" id="KW-1185">Reference proteome</keyword>
<evidence type="ECO:0000313" key="5">
    <source>
        <dbReference type="Proteomes" id="UP000325313"/>
    </source>
</evidence>
<dbReference type="EMBL" id="VSWC01000041">
    <property type="protein sequence ID" value="KAA1104711.1"/>
    <property type="molecule type" value="Genomic_DNA"/>
</dbReference>
<dbReference type="EMBL" id="VDEP01000414">
    <property type="protein sequence ID" value="KAA1086056.1"/>
    <property type="molecule type" value="Genomic_DNA"/>
</dbReference>
<evidence type="ECO:0000256" key="1">
    <source>
        <dbReference type="SAM" id="SignalP"/>
    </source>
</evidence>
<feature type="signal peptide" evidence="1">
    <location>
        <begin position="1"/>
        <end position="20"/>
    </location>
</feature>
<dbReference type="AlphaFoldDB" id="A0A5B0NBA8"/>
<evidence type="ECO:0008006" key="6">
    <source>
        <dbReference type="Google" id="ProtNLM"/>
    </source>
</evidence>
<accession>A0A5B0NBA8</accession>
<evidence type="ECO:0000313" key="3">
    <source>
        <dbReference type="EMBL" id="KAA1104711.1"/>
    </source>
</evidence>
<organism evidence="2 5">
    <name type="scientific">Puccinia graminis f. sp. tritici</name>
    <dbReference type="NCBI Taxonomy" id="56615"/>
    <lineage>
        <taxon>Eukaryota</taxon>
        <taxon>Fungi</taxon>
        <taxon>Dikarya</taxon>
        <taxon>Basidiomycota</taxon>
        <taxon>Pucciniomycotina</taxon>
        <taxon>Pucciniomycetes</taxon>
        <taxon>Pucciniales</taxon>
        <taxon>Pucciniaceae</taxon>
        <taxon>Puccinia</taxon>
    </lineage>
</organism>
<proteinExistence type="predicted"/>
<evidence type="ECO:0000313" key="4">
    <source>
        <dbReference type="Proteomes" id="UP000324748"/>
    </source>
</evidence>
<name>A0A5B0NBA8_PUCGR</name>
<comment type="caution">
    <text evidence="2">The sequence shown here is derived from an EMBL/GenBank/DDBJ whole genome shotgun (WGS) entry which is preliminary data.</text>
</comment>
<reference evidence="4 5" key="1">
    <citation type="submission" date="2019-05" db="EMBL/GenBank/DDBJ databases">
        <title>Emergence of the Ug99 lineage of the wheat stem rust pathogen through somatic hybridization.</title>
        <authorList>
            <person name="Li F."/>
            <person name="Upadhyaya N.M."/>
            <person name="Sperschneider J."/>
            <person name="Matny O."/>
            <person name="Nguyen-Phuc H."/>
            <person name="Mago R."/>
            <person name="Raley C."/>
            <person name="Miller M.E."/>
            <person name="Silverstein K.A.T."/>
            <person name="Henningsen E."/>
            <person name="Hirsch C.D."/>
            <person name="Visser B."/>
            <person name="Pretorius Z.A."/>
            <person name="Steffenson B.J."/>
            <person name="Schwessinger B."/>
            <person name="Dodds P.N."/>
            <person name="Figueroa M."/>
        </authorList>
    </citation>
    <scope>NUCLEOTIDE SEQUENCE [LARGE SCALE GENOMIC DNA]</scope>
    <source>
        <strain evidence="3">21-0</strain>
        <strain evidence="2 5">Ug99</strain>
    </source>
</reference>
<feature type="chain" id="PRO_5036137428" description="Secreted protein" evidence="1">
    <location>
        <begin position="21"/>
        <end position="112"/>
    </location>
</feature>
<keyword evidence="1" id="KW-0732">Signal</keyword>
<gene>
    <name evidence="3" type="ORF">PGT21_030336</name>
    <name evidence="2" type="ORF">PGTUg99_010427</name>
</gene>
<evidence type="ECO:0000313" key="2">
    <source>
        <dbReference type="EMBL" id="KAA1086056.1"/>
    </source>
</evidence>
<dbReference type="Proteomes" id="UP000324748">
    <property type="component" value="Unassembled WGS sequence"/>
</dbReference>